<protein>
    <submittedName>
        <fullName evidence="1">Uncharacterized protein</fullName>
    </submittedName>
</protein>
<dbReference type="Proteomes" id="UP000038487">
    <property type="component" value="Unassembled WGS sequence"/>
</dbReference>
<proteinExistence type="predicted"/>
<dbReference type="AlphaFoldDB" id="A0AB33TCM6"/>
<accession>A0AB33TCM6</accession>
<dbReference type="EMBL" id="CSUW01000016">
    <property type="protein sequence ID" value="CPT66882.1"/>
    <property type="molecule type" value="Genomic_DNA"/>
</dbReference>
<name>A0AB33TCM6_9MYCO</name>
<comment type="caution">
    <text evidence="1">The sequence shown here is derived from an EMBL/GenBank/DDBJ whole genome shotgun (WGS) entry which is preliminary data.</text>
</comment>
<organism evidence="1 2">
    <name type="scientific">Mycobacteroides abscessus</name>
    <dbReference type="NCBI Taxonomy" id="36809"/>
    <lineage>
        <taxon>Bacteria</taxon>
        <taxon>Bacillati</taxon>
        <taxon>Actinomycetota</taxon>
        <taxon>Actinomycetes</taxon>
        <taxon>Mycobacteriales</taxon>
        <taxon>Mycobacteriaceae</taxon>
        <taxon>Mycobacteroides</taxon>
    </lineage>
</organism>
<reference evidence="1 2" key="1">
    <citation type="submission" date="2015-03" db="EMBL/GenBank/DDBJ databases">
        <authorList>
            <consortium name="Pathogen Informatics"/>
            <person name="Murphy D."/>
        </authorList>
    </citation>
    <scope>NUCLEOTIDE SEQUENCE [LARGE SCALE GENOMIC DNA]</scope>
    <source>
        <strain evidence="1 2">PAP036</strain>
    </source>
</reference>
<sequence length="150" mass="17564">MTYQSVRLDDPTTPVALHRNGKKWPIPFRLNLAHDDFVRARLTDTLHPGDILDLPFNVTGTIVEIAVWPPKARDNDGHWFARKTHPYRIALQFHAFDTCPQCDTQAAHQVEIPEYETWWDSPLTAEFPHRRYVLRTCITCRNSWEQDEAQ</sequence>
<evidence type="ECO:0000313" key="1">
    <source>
        <dbReference type="EMBL" id="CPT66882.1"/>
    </source>
</evidence>
<evidence type="ECO:0000313" key="2">
    <source>
        <dbReference type="Proteomes" id="UP000038487"/>
    </source>
</evidence>
<dbReference type="RefSeq" id="WP_052536735.1">
    <property type="nucleotide sequence ID" value="NZ_CP014961.1"/>
</dbReference>
<gene>
    <name evidence="1" type="ORF">ERS075527_05082</name>
</gene>